<dbReference type="Gene3D" id="2.10.70.10">
    <property type="entry name" value="Complement Module, domain 1"/>
    <property type="match status" value="1"/>
</dbReference>
<accession>A0A2T7PQV7</accession>
<dbReference type="SUPFAM" id="SSF57603">
    <property type="entry name" value="FnI-like domain"/>
    <property type="match status" value="2"/>
</dbReference>
<feature type="domain" description="VWFC" evidence="1">
    <location>
        <begin position="87"/>
        <end position="146"/>
    </location>
</feature>
<gene>
    <name evidence="2" type="ORF">C0Q70_02785</name>
</gene>
<dbReference type="PANTHER" id="PTHR46439">
    <property type="entry name" value="CYSTEINE-RICH MOTOR NEURON 1 PROTEIN"/>
    <property type="match status" value="1"/>
</dbReference>
<evidence type="ECO:0000313" key="3">
    <source>
        <dbReference type="Proteomes" id="UP000245119"/>
    </source>
</evidence>
<dbReference type="Proteomes" id="UP000245119">
    <property type="component" value="Linkage Group LG2"/>
</dbReference>
<dbReference type="InterPro" id="IPR001007">
    <property type="entry name" value="VWF_dom"/>
</dbReference>
<dbReference type="GO" id="GO:0005886">
    <property type="term" value="C:plasma membrane"/>
    <property type="evidence" value="ECO:0007669"/>
    <property type="project" value="TreeGrafter"/>
</dbReference>
<protein>
    <recommendedName>
        <fullName evidence="1">VWFC domain-containing protein</fullName>
    </recommendedName>
</protein>
<evidence type="ECO:0000313" key="2">
    <source>
        <dbReference type="EMBL" id="PVD35816.1"/>
    </source>
</evidence>
<reference evidence="2 3" key="1">
    <citation type="submission" date="2018-04" db="EMBL/GenBank/DDBJ databases">
        <title>The genome of golden apple snail Pomacea canaliculata provides insight into stress tolerance and invasive adaptation.</title>
        <authorList>
            <person name="Liu C."/>
            <person name="Liu B."/>
            <person name="Ren Y."/>
            <person name="Zhang Y."/>
            <person name="Wang H."/>
            <person name="Li S."/>
            <person name="Jiang F."/>
            <person name="Yin L."/>
            <person name="Zhang G."/>
            <person name="Qian W."/>
            <person name="Fan W."/>
        </authorList>
    </citation>
    <scope>NUCLEOTIDE SEQUENCE [LARGE SCALE GENOMIC DNA]</scope>
    <source>
        <strain evidence="2">SZHN2017</strain>
        <tissue evidence="2">Muscle</tissue>
    </source>
</reference>
<proteinExistence type="predicted"/>
<dbReference type="SMART" id="SM00214">
    <property type="entry name" value="VWC"/>
    <property type="match status" value="2"/>
</dbReference>
<dbReference type="EMBL" id="PZQS01000002">
    <property type="protein sequence ID" value="PVD35816.1"/>
    <property type="molecule type" value="Genomic_DNA"/>
</dbReference>
<dbReference type="PANTHER" id="PTHR46439:SF1">
    <property type="entry name" value="CYSTEINE-RICH MOTOR NEURON 1 PROTEIN"/>
    <property type="match status" value="1"/>
</dbReference>
<comment type="caution">
    <text evidence="2">The sequence shown here is derived from an EMBL/GenBank/DDBJ whole genome shotgun (WGS) entry which is preliminary data.</text>
</comment>
<dbReference type="InterPro" id="IPR052624">
    <property type="entry name" value="CRIM1"/>
</dbReference>
<dbReference type="PROSITE" id="PS01208">
    <property type="entry name" value="VWFC_1"/>
    <property type="match status" value="1"/>
</dbReference>
<sequence>MSRCSGTTKEPSSADDRRKSQHCLFGGKTYPQGHKFQPYPCTTCRCHRGHVTCAVEDCQEELNCLRHANETSPRAESCCSTCLEYGCRHTDGVLYRPGEVISQDDCSRCYCPQEGGQSTCDVTHSCPPTLCVDFEIRPGQCCPRCPRGM</sequence>
<evidence type="ECO:0000259" key="1">
    <source>
        <dbReference type="PROSITE" id="PS50184"/>
    </source>
</evidence>
<dbReference type="AlphaFoldDB" id="A0A2T7PQV7"/>
<dbReference type="Gene3D" id="6.20.200.20">
    <property type="match status" value="1"/>
</dbReference>
<dbReference type="OrthoDB" id="5976811at2759"/>
<feature type="domain" description="VWFC" evidence="1">
    <location>
        <begin position="21"/>
        <end position="83"/>
    </location>
</feature>
<organism evidence="2 3">
    <name type="scientific">Pomacea canaliculata</name>
    <name type="common">Golden apple snail</name>
    <dbReference type="NCBI Taxonomy" id="400727"/>
    <lineage>
        <taxon>Eukaryota</taxon>
        <taxon>Metazoa</taxon>
        <taxon>Spiralia</taxon>
        <taxon>Lophotrochozoa</taxon>
        <taxon>Mollusca</taxon>
        <taxon>Gastropoda</taxon>
        <taxon>Caenogastropoda</taxon>
        <taxon>Architaenioglossa</taxon>
        <taxon>Ampullarioidea</taxon>
        <taxon>Ampullariidae</taxon>
        <taxon>Pomacea</taxon>
    </lineage>
</organism>
<dbReference type="PROSITE" id="PS50184">
    <property type="entry name" value="VWFC_2"/>
    <property type="match status" value="2"/>
</dbReference>
<dbReference type="Pfam" id="PF23334">
    <property type="entry name" value="VWC2L_2nd"/>
    <property type="match status" value="2"/>
</dbReference>
<name>A0A2T7PQV7_POMCA</name>
<keyword evidence="3" id="KW-1185">Reference proteome</keyword>